<reference evidence="1" key="1">
    <citation type="submission" date="2011-10" db="EMBL/GenBank/DDBJ databases">
        <title>The Genome Sequence of Fusarium oxysporum HDV247.</title>
        <authorList>
            <consortium name="The Broad Institute Genome Sequencing Platform"/>
            <person name="Ma L.-J."/>
            <person name="Gale L.R."/>
            <person name="Schwartz D.C."/>
            <person name="Zhou S."/>
            <person name="Corby-Kistler H."/>
            <person name="Young S.K."/>
            <person name="Zeng Q."/>
            <person name="Gargeya S."/>
            <person name="Fitzgerald M."/>
            <person name="Haas B."/>
            <person name="Abouelleil A."/>
            <person name="Alvarado L."/>
            <person name="Arachchi H.M."/>
            <person name="Berlin A."/>
            <person name="Brown A."/>
            <person name="Chapman S.B."/>
            <person name="Chen Z."/>
            <person name="Dunbar C."/>
            <person name="Freedman E."/>
            <person name="Gearin G."/>
            <person name="Goldberg J."/>
            <person name="Griggs A."/>
            <person name="Gujja S."/>
            <person name="Heiman D."/>
            <person name="Howarth C."/>
            <person name="Larson L."/>
            <person name="Lui A."/>
            <person name="MacDonald P.J.P."/>
            <person name="Montmayeur A."/>
            <person name="Murphy C."/>
            <person name="Neiman D."/>
            <person name="Pearson M."/>
            <person name="Priest M."/>
            <person name="Roberts A."/>
            <person name="Saif S."/>
            <person name="Shea T."/>
            <person name="Shenoy N."/>
            <person name="Sisk P."/>
            <person name="Stolte C."/>
            <person name="Sykes S."/>
            <person name="Wortman J."/>
            <person name="Nusbaum C."/>
            <person name="Birren B."/>
        </authorList>
    </citation>
    <scope>NUCLEOTIDE SEQUENCE [LARGE SCALE GENOMIC DNA]</scope>
    <source>
        <strain evidence="1">HDV247</strain>
    </source>
</reference>
<organism evidence="1">
    <name type="scientific">Fusarium oxysporum f. sp. pisi HDV247</name>
    <dbReference type="NCBI Taxonomy" id="1080344"/>
    <lineage>
        <taxon>Eukaryota</taxon>
        <taxon>Fungi</taxon>
        <taxon>Dikarya</taxon>
        <taxon>Ascomycota</taxon>
        <taxon>Pezizomycotina</taxon>
        <taxon>Sordariomycetes</taxon>
        <taxon>Hypocreomycetidae</taxon>
        <taxon>Hypocreales</taxon>
        <taxon>Nectriaceae</taxon>
        <taxon>Fusarium</taxon>
        <taxon>Fusarium oxysporum species complex</taxon>
    </lineage>
</organism>
<dbReference type="EMBL" id="JH650969">
    <property type="protein sequence ID" value="EXA49030.1"/>
    <property type="molecule type" value="Genomic_DNA"/>
</dbReference>
<evidence type="ECO:0000313" key="1">
    <source>
        <dbReference type="EMBL" id="EXA49030.1"/>
    </source>
</evidence>
<dbReference type="Proteomes" id="UP000030751">
    <property type="component" value="Unassembled WGS sequence"/>
</dbReference>
<protein>
    <submittedName>
        <fullName evidence="1">Uncharacterized protein</fullName>
    </submittedName>
</protein>
<name>W9QBC9_FUSOX</name>
<reference evidence="1" key="2">
    <citation type="submission" date="2012-05" db="EMBL/GenBank/DDBJ databases">
        <title>Annotation of the Genome Sequence of Fusarium oxysporum HDV247.</title>
        <authorList>
            <consortium name="The Broad Institute Genomics Platform"/>
            <person name="Ma L.-J."/>
            <person name="Corby-Kistler H."/>
            <person name="Broz K."/>
            <person name="Gale L.R."/>
            <person name="Jonkers W."/>
            <person name="O'Donnell K."/>
            <person name="Ploetz R."/>
            <person name="Steinberg C."/>
            <person name="Schwartz D.C."/>
            <person name="VanEtten H."/>
            <person name="Zhou S."/>
            <person name="Young S.K."/>
            <person name="Zeng Q."/>
            <person name="Gargeya S."/>
            <person name="Fitzgerald M."/>
            <person name="Abouelleil A."/>
            <person name="Alvarado L."/>
            <person name="Chapman S.B."/>
            <person name="Gainer-Dewar J."/>
            <person name="Goldberg J."/>
            <person name="Griggs A."/>
            <person name="Gujja S."/>
            <person name="Hansen M."/>
            <person name="Howarth C."/>
            <person name="Imamovic A."/>
            <person name="Ireland A."/>
            <person name="Larimer J."/>
            <person name="McCowan C."/>
            <person name="Murphy C."/>
            <person name="Pearson M."/>
            <person name="Poon T.W."/>
            <person name="Priest M."/>
            <person name="Roberts A."/>
            <person name="Saif S."/>
            <person name="Shea T."/>
            <person name="Sykes S."/>
            <person name="Wortman J."/>
            <person name="Nusbaum C."/>
            <person name="Birren B."/>
        </authorList>
    </citation>
    <scope>NUCLEOTIDE SEQUENCE</scope>
    <source>
        <strain evidence="1">HDV247</strain>
    </source>
</reference>
<sequence>MTRQFDYDEASFRLLQQAAAVKYFPLFVHPAEPQNQDPIPNVTRQYRLESKILSKAPIHDDR</sequence>
<proteinExistence type="predicted"/>
<dbReference type="AlphaFoldDB" id="W9QBC9"/>
<gene>
    <name evidence="1" type="ORF">FOVG_02338</name>
</gene>
<dbReference type="HOGENOM" id="CLU_2904244_0_0_1"/>
<accession>W9QBC9</accession>